<protein>
    <submittedName>
        <fullName evidence="2">Uncharacterized protein</fullName>
    </submittedName>
</protein>
<evidence type="ECO:0000313" key="2">
    <source>
        <dbReference type="EMBL" id="PAM73157.1"/>
    </source>
</evidence>
<dbReference type="RefSeq" id="WP_095377396.1">
    <property type="nucleotide sequence ID" value="NZ_NJGC01000004.1"/>
</dbReference>
<gene>
    <name evidence="2" type="ORF">CEK00_04735</name>
</gene>
<evidence type="ECO:0000256" key="1">
    <source>
        <dbReference type="SAM" id="MobiDB-lite"/>
    </source>
</evidence>
<organism evidence="2 3">
    <name type="scientific">Stenotrophomonas maltophilia</name>
    <name type="common">Pseudomonas maltophilia</name>
    <name type="synonym">Xanthomonas maltophilia</name>
    <dbReference type="NCBI Taxonomy" id="40324"/>
    <lineage>
        <taxon>Bacteria</taxon>
        <taxon>Pseudomonadati</taxon>
        <taxon>Pseudomonadota</taxon>
        <taxon>Gammaproteobacteria</taxon>
        <taxon>Lysobacterales</taxon>
        <taxon>Lysobacteraceae</taxon>
        <taxon>Stenotrophomonas</taxon>
        <taxon>Stenotrophomonas maltophilia group</taxon>
    </lineage>
</organism>
<dbReference type="Proteomes" id="UP000216433">
    <property type="component" value="Unassembled WGS sequence"/>
</dbReference>
<comment type="caution">
    <text evidence="2">The sequence shown here is derived from an EMBL/GenBank/DDBJ whole genome shotgun (WGS) entry which is preliminary data.</text>
</comment>
<reference evidence="2 3" key="1">
    <citation type="submission" date="2017-06" db="EMBL/GenBank/DDBJ databases">
        <title>Genome sequencing and assembly of Stenotrophomonas maltophilia DF07.</title>
        <authorList>
            <person name="Iyer R."/>
        </authorList>
    </citation>
    <scope>NUCLEOTIDE SEQUENCE [LARGE SCALE GENOMIC DNA]</scope>
    <source>
        <strain evidence="2 3">DF07</strain>
    </source>
</reference>
<proteinExistence type="predicted"/>
<accession>A0A270NM97</accession>
<evidence type="ECO:0000313" key="3">
    <source>
        <dbReference type="Proteomes" id="UP000216433"/>
    </source>
</evidence>
<dbReference type="EMBL" id="NJGC01000004">
    <property type="protein sequence ID" value="PAM73157.1"/>
    <property type="molecule type" value="Genomic_DNA"/>
</dbReference>
<feature type="region of interest" description="Disordered" evidence="1">
    <location>
        <begin position="90"/>
        <end position="109"/>
    </location>
</feature>
<name>A0A270NM97_STEMA</name>
<sequence>MTQQPSTGRIVHYTLSDTDALRINARRTDGPAIQERLLDNTWPVGAQAHIGNKAAAGDVLPAMVVAVQPNGQINAQVFLDGNDVLWVTSRDEASEESGSHPGRWHWPQR</sequence>
<dbReference type="AlphaFoldDB" id="A0A270NM97"/>